<dbReference type="InterPro" id="IPR037401">
    <property type="entry name" value="SnoaL-like"/>
</dbReference>
<accession>A0A8J4E8R9</accession>
<protein>
    <recommendedName>
        <fullName evidence="1">SnoaL-like domain-containing protein</fullName>
    </recommendedName>
</protein>
<dbReference type="AlphaFoldDB" id="A0A8J4E8R9"/>
<gene>
    <name evidence="2" type="ORF">Vau01_105580</name>
</gene>
<evidence type="ECO:0000313" key="2">
    <source>
        <dbReference type="EMBL" id="GIJ63042.1"/>
    </source>
</evidence>
<dbReference type="Pfam" id="PF12680">
    <property type="entry name" value="SnoaL_2"/>
    <property type="match status" value="1"/>
</dbReference>
<dbReference type="EMBL" id="BOPG01000086">
    <property type="protein sequence ID" value="GIJ63042.1"/>
    <property type="molecule type" value="Genomic_DNA"/>
</dbReference>
<comment type="caution">
    <text evidence="2">The sequence shown here is derived from an EMBL/GenBank/DDBJ whole genome shotgun (WGS) entry which is preliminary data.</text>
</comment>
<dbReference type="SUPFAM" id="SSF54427">
    <property type="entry name" value="NTF2-like"/>
    <property type="match status" value="1"/>
</dbReference>
<organism evidence="2 3">
    <name type="scientific">Virgisporangium aurantiacum</name>
    <dbReference type="NCBI Taxonomy" id="175570"/>
    <lineage>
        <taxon>Bacteria</taxon>
        <taxon>Bacillati</taxon>
        <taxon>Actinomycetota</taxon>
        <taxon>Actinomycetes</taxon>
        <taxon>Micromonosporales</taxon>
        <taxon>Micromonosporaceae</taxon>
        <taxon>Virgisporangium</taxon>
    </lineage>
</organism>
<evidence type="ECO:0000259" key="1">
    <source>
        <dbReference type="Pfam" id="PF12680"/>
    </source>
</evidence>
<dbReference type="Gene3D" id="3.10.450.50">
    <property type="match status" value="1"/>
</dbReference>
<reference evidence="2" key="1">
    <citation type="submission" date="2021-01" db="EMBL/GenBank/DDBJ databases">
        <title>Whole genome shotgun sequence of Virgisporangium aurantiacum NBRC 16421.</title>
        <authorList>
            <person name="Komaki H."/>
            <person name="Tamura T."/>
        </authorList>
    </citation>
    <scope>NUCLEOTIDE SEQUENCE</scope>
    <source>
        <strain evidence="2">NBRC 16421</strain>
    </source>
</reference>
<dbReference type="RefSeq" id="WP_204009052.1">
    <property type="nucleotide sequence ID" value="NZ_BOPG01000086.1"/>
</dbReference>
<sequence>MTPHAADPALVVRRFNDFISDRDLDGLTGMMTDDHLFVDTTGATVAGRAACADAWQGFFAAFPDYRNVFDVVTVAGNTVGVTGHSVCSEPTLTGPALWTAIVRDGRVARWQVHDDTPENRRTLGV</sequence>
<dbReference type="InterPro" id="IPR032710">
    <property type="entry name" value="NTF2-like_dom_sf"/>
</dbReference>
<proteinExistence type="predicted"/>
<keyword evidence="3" id="KW-1185">Reference proteome</keyword>
<evidence type="ECO:0000313" key="3">
    <source>
        <dbReference type="Proteomes" id="UP000612585"/>
    </source>
</evidence>
<feature type="domain" description="SnoaL-like" evidence="1">
    <location>
        <begin position="12"/>
        <end position="110"/>
    </location>
</feature>
<name>A0A8J4E8R9_9ACTN</name>
<dbReference type="Proteomes" id="UP000612585">
    <property type="component" value="Unassembled WGS sequence"/>
</dbReference>